<proteinExistence type="predicted"/>
<keyword evidence="2" id="KW-0472">Membrane</keyword>
<keyword evidence="4" id="KW-1185">Reference proteome</keyword>
<feature type="region of interest" description="Disordered" evidence="1">
    <location>
        <begin position="31"/>
        <end position="60"/>
    </location>
</feature>
<dbReference type="OrthoDB" id="2273302at2759"/>
<gene>
    <name evidence="3" type="ORF">MAM1_0557c10911</name>
</gene>
<reference evidence="3" key="1">
    <citation type="submission" date="2014-09" db="EMBL/GenBank/DDBJ databases">
        <title>Draft genome sequence of an oleaginous Mucoromycotina fungus Mucor ambiguus NBRC6742.</title>
        <authorList>
            <person name="Takeda I."/>
            <person name="Yamane N."/>
            <person name="Morita T."/>
            <person name="Tamano K."/>
            <person name="Machida M."/>
            <person name="Baker S."/>
            <person name="Koike H."/>
        </authorList>
    </citation>
    <scope>NUCLEOTIDE SEQUENCE</scope>
    <source>
        <strain evidence="3">NBRC 6742</strain>
    </source>
</reference>
<dbReference type="AlphaFoldDB" id="A0A0C9N5L6"/>
<evidence type="ECO:0000313" key="3">
    <source>
        <dbReference type="EMBL" id="GAN11352.1"/>
    </source>
</evidence>
<organism evidence="3">
    <name type="scientific">Mucor ambiguus</name>
    <dbReference type="NCBI Taxonomy" id="91626"/>
    <lineage>
        <taxon>Eukaryota</taxon>
        <taxon>Fungi</taxon>
        <taxon>Fungi incertae sedis</taxon>
        <taxon>Mucoromycota</taxon>
        <taxon>Mucoromycotina</taxon>
        <taxon>Mucoromycetes</taxon>
        <taxon>Mucorales</taxon>
        <taxon>Mucorineae</taxon>
        <taxon>Mucoraceae</taxon>
        <taxon>Mucor</taxon>
    </lineage>
</organism>
<evidence type="ECO:0000256" key="2">
    <source>
        <dbReference type="SAM" id="Phobius"/>
    </source>
</evidence>
<dbReference type="EMBL" id="DF836846">
    <property type="protein sequence ID" value="GAN11352.1"/>
    <property type="molecule type" value="Genomic_DNA"/>
</dbReference>
<evidence type="ECO:0000313" key="4">
    <source>
        <dbReference type="Proteomes" id="UP000053815"/>
    </source>
</evidence>
<name>A0A0C9N5L6_9FUNG</name>
<keyword evidence="2" id="KW-1133">Transmembrane helix</keyword>
<sequence length="167" mass="18018">MTQTGAKTSAITTAYSSSSVSTEASYDFSPIPTQTITSSSTEKRTTTTTYTNGNNGNSSSAYRHKAQIRFSNRGLGLGLGLGLGGFSILALTALLIQNYKKRQGNHSPIGAGNHIDNNGVFFTEKPFMFKRKTASSHSKQKSFISTKWRPQSLLDVVANVIAAQFLK</sequence>
<feature type="transmembrane region" description="Helical" evidence="2">
    <location>
        <begin position="75"/>
        <end position="96"/>
    </location>
</feature>
<keyword evidence="2" id="KW-0812">Transmembrane</keyword>
<dbReference type="Proteomes" id="UP000053815">
    <property type="component" value="Unassembled WGS sequence"/>
</dbReference>
<protein>
    <submittedName>
        <fullName evidence="3">Uncharacterized protein</fullName>
    </submittedName>
</protein>
<accession>A0A0C9N5L6</accession>
<evidence type="ECO:0000256" key="1">
    <source>
        <dbReference type="SAM" id="MobiDB-lite"/>
    </source>
</evidence>